<feature type="transmembrane region" description="Helical" evidence="7">
    <location>
        <begin position="152"/>
        <end position="171"/>
    </location>
</feature>
<keyword evidence="5 7" id="KW-1133">Transmembrane helix</keyword>
<feature type="transmembrane region" description="Helical" evidence="7">
    <location>
        <begin position="117"/>
        <end position="140"/>
    </location>
</feature>
<feature type="transmembrane region" description="Helical" evidence="7">
    <location>
        <begin position="357"/>
        <end position="377"/>
    </location>
</feature>
<feature type="transmembrane region" description="Helical" evidence="7">
    <location>
        <begin position="443"/>
        <end position="462"/>
    </location>
</feature>
<dbReference type="EMBL" id="CP102845">
    <property type="protein sequence ID" value="UVF18399.1"/>
    <property type="molecule type" value="Genomic_DNA"/>
</dbReference>
<dbReference type="Pfam" id="PF13440">
    <property type="entry name" value="Polysacc_synt_3"/>
    <property type="match status" value="1"/>
</dbReference>
<gene>
    <name evidence="8" type="ORF">HPT29_018050</name>
</gene>
<evidence type="ECO:0000256" key="4">
    <source>
        <dbReference type="ARBA" id="ARBA00022692"/>
    </source>
</evidence>
<reference evidence="8" key="1">
    <citation type="submission" date="2022-08" db="EMBL/GenBank/DDBJ databases">
        <title>Microvirga terrae sp. nov., isolated from soil.</title>
        <authorList>
            <person name="Kim K.H."/>
            <person name="Seo Y.L."/>
            <person name="Kim J.M."/>
            <person name="Lee J.K."/>
            <person name="Han D.M."/>
            <person name="Jeon C.O."/>
        </authorList>
    </citation>
    <scope>NUCLEOTIDE SEQUENCE</scope>
    <source>
        <strain evidence="8">R24</strain>
    </source>
</reference>
<feature type="transmembrane region" description="Helical" evidence="7">
    <location>
        <begin position="85"/>
        <end position="111"/>
    </location>
</feature>
<keyword evidence="6 7" id="KW-0472">Membrane</keyword>
<evidence type="ECO:0000256" key="7">
    <source>
        <dbReference type="SAM" id="Phobius"/>
    </source>
</evidence>
<evidence type="ECO:0000256" key="2">
    <source>
        <dbReference type="ARBA" id="ARBA00007430"/>
    </source>
</evidence>
<dbReference type="PANTHER" id="PTHR30250">
    <property type="entry name" value="PST FAMILY PREDICTED COLANIC ACID TRANSPORTER"/>
    <property type="match status" value="1"/>
</dbReference>
<proteinExistence type="inferred from homology"/>
<feature type="transmembrane region" description="Helical" evidence="7">
    <location>
        <begin position="177"/>
        <end position="199"/>
    </location>
</feature>
<name>A0ABY5RR24_9HYPH</name>
<evidence type="ECO:0000256" key="6">
    <source>
        <dbReference type="ARBA" id="ARBA00023136"/>
    </source>
</evidence>
<evidence type="ECO:0000313" key="9">
    <source>
        <dbReference type="Proteomes" id="UP001017257"/>
    </source>
</evidence>
<comment type="similarity">
    <text evidence="2">Belongs to the polysaccharide synthase family.</text>
</comment>
<dbReference type="Proteomes" id="UP001017257">
    <property type="component" value="Chromosome"/>
</dbReference>
<sequence>MSSETTNLSRIAIRGGAFMGFSQAVKVGSQFLSVILLARLLTPEDFGLVASVGPIIVFISLFQDLGLQQALVQKDKLDNLQISDVFWASTAAGVICSIIVVLISPLVASFYSDPRLIAVTSASAIPLLIGSLCSIPLSILNRNLRFRTLATIEVISIAVGLITALASAIIGMRYWSLLISTSASSLTTLVASWVSSRYTPMKPRFRMDREIISFGAGLTGFNFLNFFSRNLDNVLIGKFHGSVELGYYDRAYKLMVFPLQTISGPLSRIMIPILSRFQTNQVKFREIYLFSAQILCFVAVPGLASLVIISDTFVDILFGERWAPIAPVFFWLGLAGLLQPLGNSTGWVFISLGRTKAMFYWGIYSSIVTVGSILVGLQGGSVGVASAYALSSYLLKEPVLYFILGRKGPIFLADYWLIQGPLLASAGLSWFFVHFGFQEALSLAGFPLILMTLLTCYLLSLLSMLSHARGRKTLAKAIGMILRSSIQPSSTHPQ</sequence>
<dbReference type="RefSeq" id="WP_173947182.1">
    <property type="nucleotide sequence ID" value="NZ_CP102845.1"/>
</dbReference>
<feature type="transmembrane region" description="Helical" evidence="7">
    <location>
        <begin position="46"/>
        <end position="65"/>
    </location>
</feature>
<feature type="transmembrane region" description="Helical" evidence="7">
    <location>
        <begin position="383"/>
        <end position="404"/>
    </location>
</feature>
<accession>A0ABY5RR24</accession>
<evidence type="ECO:0000256" key="1">
    <source>
        <dbReference type="ARBA" id="ARBA00004651"/>
    </source>
</evidence>
<dbReference type="CDD" id="cd13127">
    <property type="entry name" value="MATE_tuaB_like"/>
    <property type="match status" value="1"/>
</dbReference>
<dbReference type="PANTHER" id="PTHR30250:SF10">
    <property type="entry name" value="LIPOPOLYSACCHARIDE BIOSYNTHESIS PROTEIN WZXC"/>
    <property type="match status" value="1"/>
</dbReference>
<organism evidence="8 9">
    <name type="scientific">Microvirga terrae</name>
    <dbReference type="NCBI Taxonomy" id="2740529"/>
    <lineage>
        <taxon>Bacteria</taxon>
        <taxon>Pseudomonadati</taxon>
        <taxon>Pseudomonadota</taxon>
        <taxon>Alphaproteobacteria</taxon>
        <taxon>Hyphomicrobiales</taxon>
        <taxon>Methylobacteriaceae</taxon>
        <taxon>Microvirga</taxon>
    </lineage>
</organism>
<protein>
    <submittedName>
        <fullName evidence="8">Lipopolysaccharide biosynthesis protein</fullName>
    </submittedName>
</protein>
<evidence type="ECO:0000256" key="3">
    <source>
        <dbReference type="ARBA" id="ARBA00022475"/>
    </source>
</evidence>
<evidence type="ECO:0000256" key="5">
    <source>
        <dbReference type="ARBA" id="ARBA00022989"/>
    </source>
</evidence>
<keyword evidence="9" id="KW-1185">Reference proteome</keyword>
<feature type="transmembrane region" description="Helical" evidence="7">
    <location>
        <begin position="416"/>
        <end position="437"/>
    </location>
</feature>
<feature type="transmembrane region" description="Helical" evidence="7">
    <location>
        <begin position="287"/>
        <end position="309"/>
    </location>
</feature>
<keyword evidence="3" id="KW-1003">Cell membrane</keyword>
<dbReference type="InterPro" id="IPR050833">
    <property type="entry name" value="Poly_Biosynth_Transport"/>
</dbReference>
<feature type="transmembrane region" description="Helical" evidence="7">
    <location>
        <begin position="329"/>
        <end position="350"/>
    </location>
</feature>
<evidence type="ECO:0000313" key="8">
    <source>
        <dbReference type="EMBL" id="UVF18399.1"/>
    </source>
</evidence>
<keyword evidence="4 7" id="KW-0812">Transmembrane</keyword>
<comment type="subcellular location">
    <subcellularLocation>
        <location evidence="1">Cell membrane</location>
        <topology evidence="1">Multi-pass membrane protein</topology>
    </subcellularLocation>
</comment>